<feature type="binding site" evidence="5">
    <location>
        <position position="186"/>
    </location>
    <ligand>
        <name>NAD(+)</name>
        <dbReference type="ChEBI" id="CHEBI:57540"/>
    </ligand>
</feature>
<proteinExistence type="inferred from homology"/>
<dbReference type="SUPFAM" id="SSF53223">
    <property type="entry name" value="Aminoacid dehydrogenase-like, N-terminal domain"/>
    <property type="match status" value="1"/>
</dbReference>
<name>A0A7G1G2Y5_9BACT</name>
<dbReference type="Gene3D" id="3.40.50.720">
    <property type="entry name" value="NAD(P)-binding Rossmann-like Domain"/>
    <property type="match status" value="1"/>
</dbReference>
<feature type="binding site" evidence="5">
    <location>
        <position position="66"/>
    </location>
    <ligand>
        <name>substrate</name>
    </ligand>
</feature>
<evidence type="ECO:0000313" key="10">
    <source>
        <dbReference type="Proteomes" id="UP000516361"/>
    </source>
</evidence>
<comment type="similarity">
    <text evidence="1 3 7">Belongs to the Glu/Leu/Phe/Val dehydrogenases family.</text>
</comment>
<dbReference type="AlphaFoldDB" id="A0A7G1G2Y5"/>
<dbReference type="GO" id="GO:0006538">
    <property type="term" value="P:L-glutamate catabolic process"/>
    <property type="evidence" value="ECO:0007669"/>
    <property type="project" value="TreeGrafter"/>
</dbReference>
<dbReference type="SMART" id="SM00839">
    <property type="entry name" value="ELFV_dehydrog"/>
    <property type="match status" value="1"/>
</dbReference>
<dbReference type="InterPro" id="IPR006096">
    <property type="entry name" value="Glu/Leu/Phe/Val/Trp_DH_C"/>
</dbReference>
<evidence type="ECO:0000256" key="7">
    <source>
        <dbReference type="RuleBase" id="RU004417"/>
    </source>
</evidence>
<evidence type="ECO:0000256" key="4">
    <source>
        <dbReference type="PIRSR" id="PIRSR000185-1"/>
    </source>
</evidence>
<dbReference type="Pfam" id="PF00208">
    <property type="entry name" value="ELFV_dehydrog"/>
    <property type="match status" value="1"/>
</dbReference>
<dbReference type="PRINTS" id="PR00082">
    <property type="entry name" value="GLFDHDRGNASE"/>
</dbReference>
<dbReference type="PANTHER" id="PTHR11606">
    <property type="entry name" value="GLUTAMATE DEHYDROGENASE"/>
    <property type="match status" value="1"/>
</dbReference>
<dbReference type="InterPro" id="IPR033922">
    <property type="entry name" value="NAD_bind_Glu_DH"/>
</dbReference>
<feature type="domain" description="Glutamate/phenylalanine/leucine/valine/L-tryptophan dehydrogenase C-terminal" evidence="8">
    <location>
        <begin position="179"/>
        <end position="423"/>
    </location>
</feature>
<dbReference type="InterPro" id="IPR006095">
    <property type="entry name" value="Glu/Leu/Phe/Val/Trp_DH"/>
</dbReference>
<evidence type="ECO:0000313" key="9">
    <source>
        <dbReference type="EMBL" id="BBE30780.1"/>
    </source>
</evidence>
<dbReference type="FunFam" id="3.40.50.10860:FF:000003">
    <property type="entry name" value="Glutamate dehydrogenase"/>
    <property type="match status" value="1"/>
</dbReference>
<accession>A0A7G1G2Y5</accession>
<reference evidence="9 10" key="1">
    <citation type="submission" date="2018-06" db="EMBL/GenBank/DDBJ databases">
        <title>Genome sequencing of Oceanotoga sp. sy52.</title>
        <authorList>
            <person name="Mori K."/>
        </authorList>
    </citation>
    <scope>NUCLEOTIDE SEQUENCE [LARGE SCALE GENOMIC DNA]</scope>
    <source>
        <strain evidence="10">sy52</strain>
    </source>
</reference>
<dbReference type="Gene3D" id="3.40.50.10860">
    <property type="entry name" value="Leucine Dehydrogenase, chain A, domain 1"/>
    <property type="match status" value="1"/>
</dbReference>
<dbReference type="InterPro" id="IPR036291">
    <property type="entry name" value="NAD(P)-bd_dom_sf"/>
</dbReference>
<dbReference type="InterPro" id="IPR006097">
    <property type="entry name" value="Glu/Leu/Phe/Val/Trp_DH_dimer"/>
</dbReference>
<dbReference type="InParanoid" id="A0A7G1G2Y5"/>
<dbReference type="PIRSF" id="PIRSF000185">
    <property type="entry name" value="Glu_DH"/>
    <property type="match status" value="1"/>
</dbReference>
<evidence type="ECO:0000259" key="8">
    <source>
        <dbReference type="SMART" id="SM00839"/>
    </source>
</evidence>
<protein>
    <recommendedName>
        <fullName evidence="3">Glutamate dehydrogenase</fullName>
    </recommendedName>
</protein>
<dbReference type="InterPro" id="IPR033524">
    <property type="entry name" value="Glu/Leu/Phe/Val_DH_AS"/>
</dbReference>
<feature type="binding site" evidence="5">
    <location>
        <position position="223"/>
    </location>
    <ligand>
        <name>NAD(+)</name>
        <dbReference type="ChEBI" id="CHEBI:57540"/>
    </ligand>
</feature>
<dbReference type="EMBL" id="AP018712">
    <property type="protein sequence ID" value="BBE30780.1"/>
    <property type="molecule type" value="Genomic_DNA"/>
</dbReference>
<feature type="binding site" evidence="5">
    <location>
        <position position="90"/>
    </location>
    <ligand>
        <name>substrate</name>
    </ligand>
</feature>
<keyword evidence="5" id="KW-0547">Nucleotide-binding</keyword>
<evidence type="ECO:0000256" key="3">
    <source>
        <dbReference type="PIRNR" id="PIRNR000185"/>
    </source>
</evidence>
<feature type="active site" description="Proton donor" evidence="4">
    <location>
        <position position="102"/>
    </location>
</feature>
<sequence length="426" mass="46898">MSLYENAVRQFTKASKIMNLEPDLIDVLSKPKRELTVNFPVRMDDGSIKVFTGHRVQHNIARGPAKGGIRYHQNVTLDEVKALAFWMTWKCAVADIPYGGGKGGVTVDPRELSNGELERLSRRFFSEIQIIVGENKDVPAPDVNTNGQIMAWFMDTYSMNKGATTLGIVTGKPLEVGGSLGRPEATGRGVRICIEEGVEYLRKEGKINKANGELKVAIHGFGNVGSYTAVLTAEELGMKVVAVSDVTGGLYKEEGFTVEELKDLVEKTTERKTGLAEINPGFKTITNDEIFTLDVDVLVPGAIENVITEKNANEVKATLIVEAANGPITPEADEILQKKGIFIVPDFLANSGGVTVSYFEWVQGLQSFFWSLEDVRDALNKKMRNAFHSVIDTMKKYDLDIDMRSAAYIVAIERVATATRLRGIYP</sequence>
<feature type="site" description="Important for catalysis" evidence="6">
    <location>
        <position position="142"/>
    </location>
</feature>
<dbReference type="RefSeq" id="WP_190615850.1">
    <property type="nucleotide sequence ID" value="NZ_AP018712.1"/>
</dbReference>
<feature type="binding site" evidence="5">
    <location>
        <position position="357"/>
    </location>
    <ligand>
        <name>substrate</name>
    </ligand>
</feature>
<dbReference type="GO" id="GO:0004352">
    <property type="term" value="F:glutamate dehydrogenase (NAD+) activity"/>
    <property type="evidence" value="ECO:0007669"/>
    <property type="project" value="TreeGrafter"/>
</dbReference>
<dbReference type="PROSITE" id="PS00074">
    <property type="entry name" value="GLFV_DEHYDROGENASE"/>
    <property type="match status" value="1"/>
</dbReference>
<keyword evidence="5" id="KW-0520">NAD</keyword>
<dbReference type="Proteomes" id="UP000516361">
    <property type="component" value="Chromosome"/>
</dbReference>
<dbReference type="Pfam" id="PF02812">
    <property type="entry name" value="ELFV_dehydrog_N"/>
    <property type="match status" value="1"/>
</dbReference>
<dbReference type="InterPro" id="IPR046346">
    <property type="entry name" value="Aminoacid_DH-like_N_sf"/>
</dbReference>
<keyword evidence="2 3" id="KW-0560">Oxidoreductase</keyword>
<organism evidence="9 10">
    <name type="scientific">Tepiditoga spiralis</name>
    <dbReference type="NCBI Taxonomy" id="2108365"/>
    <lineage>
        <taxon>Bacteria</taxon>
        <taxon>Thermotogati</taxon>
        <taxon>Thermotogota</taxon>
        <taxon>Thermotogae</taxon>
        <taxon>Petrotogales</taxon>
        <taxon>Petrotogaceae</taxon>
        <taxon>Tepiditoga</taxon>
    </lineage>
</organism>
<evidence type="ECO:0000256" key="2">
    <source>
        <dbReference type="ARBA" id="ARBA00023002"/>
    </source>
</evidence>
<gene>
    <name evidence="9" type="primary">gdhA</name>
    <name evidence="9" type="ORF">OSSY52_09210</name>
</gene>
<dbReference type="InterPro" id="IPR014362">
    <property type="entry name" value="Glu_DH"/>
</dbReference>
<evidence type="ECO:0000256" key="1">
    <source>
        <dbReference type="ARBA" id="ARBA00006382"/>
    </source>
</evidence>
<dbReference type="PANTHER" id="PTHR11606:SF13">
    <property type="entry name" value="GLUTAMATE DEHYDROGENASE 1, MITOCHONDRIAL"/>
    <property type="match status" value="1"/>
</dbReference>
<dbReference type="GO" id="GO:0000166">
    <property type="term" value="F:nucleotide binding"/>
    <property type="evidence" value="ECO:0007669"/>
    <property type="project" value="UniProtKB-KW"/>
</dbReference>
<dbReference type="KEGG" id="ocy:OSSY52_09210"/>
<dbReference type="CDD" id="cd01076">
    <property type="entry name" value="NAD_bind_1_Glu_DH"/>
    <property type="match status" value="1"/>
</dbReference>
<keyword evidence="10" id="KW-1185">Reference proteome</keyword>
<evidence type="ECO:0000256" key="6">
    <source>
        <dbReference type="PIRSR" id="PIRSR000185-3"/>
    </source>
</evidence>
<dbReference type="SUPFAM" id="SSF51735">
    <property type="entry name" value="NAD(P)-binding Rossmann-fold domains"/>
    <property type="match status" value="1"/>
</dbReference>
<evidence type="ECO:0000256" key="5">
    <source>
        <dbReference type="PIRSR" id="PIRSR000185-2"/>
    </source>
</evidence>
<dbReference type="FunCoup" id="A0A7G1G2Y5">
    <property type="interactions" value="267"/>
</dbReference>